<reference evidence="1 3" key="2">
    <citation type="submission" date="2018-10" db="EMBL/GenBank/DDBJ databases">
        <title>Whole Genome of Vibrio owensii strain 170502, isolated from Acute Hepatopancreatic Necrosis Disease (AHPND) shrimp.</title>
        <authorList>
            <person name="Yan M."/>
            <person name="Wang X."/>
            <person name="Wang Y."/>
        </authorList>
    </citation>
    <scope>NUCLEOTIDE SEQUENCE [LARGE SCALE GENOMIC DNA]</scope>
    <source>
        <strain evidence="1 3">1700302</strain>
    </source>
</reference>
<dbReference type="EMBL" id="CP033138">
    <property type="protein sequence ID" value="AYO17053.1"/>
    <property type="molecule type" value="Genomic_DNA"/>
</dbReference>
<dbReference type="EMBL" id="CP045860">
    <property type="protein sequence ID" value="QGH49202.1"/>
    <property type="molecule type" value="Genomic_DNA"/>
</dbReference>
<sequence length="135" mass="14555">MTEEIKEAGNLQPTYDRSTDFPQLIADIEGGVIANVLGLGFSNVALAVANSGKSGEITLKVKLKPASKTDPSILNVDASIAINEPKPNYGSKKEDFKYETVAYAAKGGRVTYERPDEDVRHQLNILPNGVNSLHV</sequence>
<proteinExistence type="predicted"/>
<evidence type="ECO:0000313" key="1">
    <source>
        <dbReference type="EMBL" id="AYO17053.1"/>
    </source>
</evidence>
<organism evidence="2 4">
    <name type="scientific">Vibrio owensii</name>
    <dbReference type="NCBI Taxonomy" id="696485"/>
    <lineage>
        <taxon>Bacteria</taxon>
        <taxon>Pseudomonadati</taxon>
        <taxon>Pseudomonadota</taxon>
        <taxon>Gammaproteobacteria</taxon>
        <taxon>Vibrionales</taxon>
        <taxon>Vibrionaceae</taxon>
        <taxon>Vibrio</taxon>
    </lineage>
</organism>
<dbReference type="Proteomes" id="UP000390336">
    <property type="component" value="Chromosome 2"/>
</dbReference>
<dbReference type="Proteomes" id="UP000272136">
    <property type="component" value="Chromosome 2"/>
</dbReference>
<gene>
    <name evidence="2" type="ORF">APZ19_18970</name>
    <name evidence="1" type="ORF">D0812_21945</name>
</gene>
<evidence type="ECO:0000313" key="4">
    <source>
        <dbReference type="Proteomes" id="UP000390336"/>
    </source>
</evidence>
<evidence type="ECO:0000313" key="2">
    <source>
        <dbReference type="EMBL" id="QGH49202.1"/>
    </source>
</evidence>
<dbReference type="RefSeq" id="WP_054823392.1">
    <property type="nucleotide sequence ID" value="NZ_CP033138.1"/>
</dbReference>
<reference evidence="2 4" key="1">
    <citation type="journal article" date="2015" name="Genome Announc.">
        <title>Draft Genome Sequence of Vibrio owensii Strain SH-14, Which Causes Shrimp Acute Hepatopancreatic Necrosis Disease.</title>
        <authorList>
            <person name="Liu L."/>
            <person name="Xiao J."/>
            <person name="Xia X."/>
            <person name="Pan Y."/>
            <person name="Yan S."/>
            <person name="Wang Y."/>
        </authorList>
    </citation>
    <scope>NUCLEOTIDE SEQUENCE [LARGE SCALE GENOMIC DNA]</scope>
    <source>
        <strain evidence="2 4">SH14</strain>
    </source>
</reference>
<name>A0AAP9GFS0_9VIBR</name>
<evidence type="ECO:0000313" key="3">
    <source>
        <dbReference type="Proteomes" id="UP000272136"/>
    </source>
</evidence>
<keyword evidence="3" id="KW-1185">Reference proteome</keyword>
<reference evidence="2" key="3">
    <citation type="submission" date="2019-11" db="EMBL/GenBank/DDBJ databases">
        <title>Complete genome sequence of Vibrio owensii SH-14 isolated from shrimp with acute hepatopancreatic necrosis diease.</title>
        <authorList>
            <person name="Liang X."/>
            <person name="Wang Y."/>
        </authorList>
    </citation>
    <scope>NUCLEOTIDE SEQUENCE</scope>
    <source>
        <strain evidence="2">SH14</strain>
    </source>
</reference>
<dbReference type="AlphaFoldDB" id="A0AAP9GFS0"/>
<accession>A0AAP9GFS0</accession>
<protein>
    <submittedName>
        <fullName evidence="2">Uncharacterized protein</fullName>
    </submittedName>
</protein>